<protein>
    <recommendedName>
        <fullName evidence="1">DUF7455 domain-containing protein</fullName>
    </recommendedName>
</protein>
<dbReference type="InterPro" id="IPR055878">
    <property type="entry name" value="DUF7455"/>
</dbReference>
<comment type="caution">
    <text evidence="2">The sequence shown here is derived from an EMBL/GenBank/DDBJ whole genome shotgun (WGS) entry which is preliminary data.</text>
</comment>
<dbReference type="Proteomes" id="UP000676325">
    <property type="component" value="Unassembled WGS sequence"/>
</dbReference>
<evidence type="ECO:0000313" key="3">
    <source>
        <dbReference type="Proteomes" id="UP000676325"/>
    </source>
</evidence>
<evidence type="ECO:0000259" key="1">
    <source>
        <dbReference type="Pfam" id="PF24254"/>
    </source>
</evidence>
<keyword evidence="3" id="KW-1185">Reference proteome</keyword>
<organism evidence="2 3">
    <name type="scientific">Actinospica acidithermotolerans</name>
    <dbReference type="NCBI Taxonomy" id="2828514"/>
    <lineage>
        <taxon>Bacteria</taxon>
        <taxon>Bacillati</taxon>
        <taxon>Actinomycetota</taxon>
        <taxon>Actinomycetes</taxon>
        <taxon>Catenulisporales</taxon>
        <taxon>Actinospicaceae</taxon>
        <taxon>Actinospica</taxon>
    </lineage>
</organism>
<sequence>MLIRVAIPPTYQEGADVTAVLTPTAESLTALDRCDRCGAQAYIRVTLNSGGELLFCAHHGKKYEESLRTIAADIHDETEKLTEAK</sequence>
<proteinExistence type="predicted"/>
<dbReference type="EMBL" id="JAGSOH010000099">
    <property type="protein sequence ID" value="MBR7829766.1"/>
    <property type="molecule type" value="Genomic_DNA"/>
</dbReference>
<gene>
    <name evidence="2" type="ORF">KDK95_25905</name>
</gene>
<feature type="domain" description="DUF7455" evidence="1">
    <location>
        <begin position="28"/>
        <end position="81"/>
    </location>
</feature>
<dbReference type="AlphaFoldDB" id="A0A941INR9"/>
<evidence type="ECO:0000313" key="2">
    <source>
        <dbReference type="EMBL" id="MBR7829766.1"/>
    </source>
</evidence>
<reference evidence="2" key="1">
    <citation type="submission" date="2021-04" db="EMBL/GenBank/DDBJ databases">
        <title>Genome based classification of Actinospica acidithermotolerans sp. nov., an actinobacterium isolated from an Indonesian hot spring.</title>
        <authorList>
            <person name="Kusuma A.B."/>
            <person name="Putra K.E."/>
            <person name="Nafisah S."/>
            <person name="Loh J."/>
            <person name="Nouioui I."/>
            <person name="Goodfellow M."/>
        </authorList>
    </citation>
    <scope>NUCLEOTIDE SEQUENCE</scope>
    <source>
        <strain evidence="2">MGRD01-02</strain>
    </source>
</reference>
<name>A0A941INR9_9ACTN</name>
<accession>A0A941INR9</accession>
<dbReference type="Pfam" id="PF24254">
    <property type="entry name" value="DUF7455"/>
    <property type="match status" value="1"/>
</dbReference>